<keyword evidence="1" id="KW-1133">Transmembrane helix</keyword>
<keyword evidence="3" id="KW-1185">Reference proteome</keyword>
<sequence length="96" mass="10482">MRSNVYQTFLKNSLTVTGCLALTTGLFFATAGIYQFHTQRNLITSPQEKNKGYSPVQKYFADGLENMSVTQKTGGGASLISTGLTLLTLGVTKRRQ</sequence>
<keyword evidence="1" id="KW-0812">Transmembrane</keyword>
<keyword evidence="1" id="KW-0472">Membrane</keyword>
<dbReference type="EMBL" id="LWBO01000028">
    <property type="protein sequence ID" value="OQP44267.1"/>
    <property type="molecule type" value="Genomic_DNA"/>
</dbReference>
<evidence type="ECO:0000313" key="2">
    <source>
        <dbReference type="EMBL" id="OQP44267.1"/>
    </source>
</evidence>
<evidence type="ECO:0000313" key="3">
    <source>
        <dbReference type="Proteomes" id="UP000192277"/>
    </source>
</evidence>
<feature type="transmembrane region" description="Helical" evidence="1">
    <location>
        <begin position="12"/>
        <end position="36"/>
    </location>
</feature>
<gene>
    <name evidence="2" type="ORF">A4D02_35395</name>
</gene>
<comment type="caution">
    <text evidence="2">The sequence shown here is derived from an EMBL/GenBank/DDBJ whole genome shotgun (WGS) entry which is preliminary data.</text>
</comment>
<name>A0ABX3NRX0_9BACT</name>
<organism evidence="2 3">
    <name type="scientific">Niastella koreensis</name>
    <dbReference type="NCBI Taxonomy" id="354356"/>
    <lineage>
        <taxon>Bacteria</taxon>
        <taxon>Pseudomonadati</taxon>
        <taxon>Bacteroidota</taxon>
        <taxon>Chitinophagia</taxon>
        <taxon>Chitinophagales</taxon>
        <taxon>Chitinophagaceae</taxon>
        <taxon>Niastella</taxon>
    </lineage>
</organism>
<feature type="transmembrane region" description="Helical" evidence="1">
    <location>
        <begin position="74"/>
        <end position="92"/>
    </location>
</feature>
<accession>A0ABX3NRX0</accession>
<dbReference type="Proteomes" id="UP000192277">
    <property type="component" value="Unassembled WGS sequence"/>
</dbReference>
<evidence type="ECO:0000256" key="1">
    <source>
        <dbReference type="SAM" id="Phobius"/>
    </source>
</evidence>
<reference evidence="2 3" key="1">
    <citation type="submission" date="2016-04" db="EMBL/GenBank/DDBJ databases">
        <authorList>
            <person name="Chen L."/>
            <person name="Zhuang W."/>
            <person name="Wang G."/>
        </authorList>
    </citation>
    <scope>NUCLEOTIDE SEQUENCE [LARGE SCALE GENOMIC DNA]</scope>
    <source>
        <strain evidence="3">GR20</strain>
    </source>
</reference>
<protein>
    <submittedName>
        <fullName evidence="2">Uncharacterized protein</fullName>
    </submittedName>
</protein>
<proteinExistence type="predicted"/>